<gene>
    <name evidence="1" type="ORF">LzC2_36300</name>
</gene>
<comment type="caution">
    <text evidence="1">The sequence shown here is derived from an EMBL/GenBank/DDBJ whole genome shotgun (WGS) entry which is preliminary data.</text>
</comment>
<accession>A0ABX1VI41</accession>
<proteinExistence type="predicted"/>
<sequence length="80" mass="8283">MTTPTIDDAILAELAERATASGLTVDQWLAAKLAADAPPTPPPGRSLYDAMNEVGAIGYVTDAPADLSTNPVHMEGFGRS</sequence>
<dbReference type="Proteomes" id="UP000609651">
    <property type="component" value="Unassembled WGS sequence"/>
</dbReference>
<reference evidence="1 2" key="1">
    <citation type="journal article" date="2020" name="Syst. Appl. Microbiol.">
        <title>Alienimonas chondri sp. nov., a novel planctomycete isolated from the biofilm of the red alga Chondrus crispus.</title>
        <authorList>
            <person name="Vitorino I."/>
            <person name="Albuquerque L."/>
            <person name="Wiegand S."/>
            <person name="Kallscheuer N."/>
            <person name="da Costa M.S."/>
            <person name="Lobo-da-Cunha A."/>
            <person name="Jogler C."/>
            <person name="Lage O.M."/>
        </authorList>
    </citation>
    <scope>NUCLEOTIDE SEQUENCE [LARGE SCALE GENOMIC DNA]</scope>
    <source>
        <strain evidence="1 2">LzC2</strain>
    </source>
</reference>
<dbReference type="RefSeq" id="WP_171189436.1">
    <property type="nucleotide sequence ID" value="NZ_WTPX01000163.1"/>
</dbReference>
<evidence type="ECO:0000313" key="1">
    <source>
        <dbReference type="EMBL" id="NNJ27525.1"/>
    </source>
</evidence>
<organism evidence="1 2">
    <name type="scientific">Alienimonas chondri</name>
    <dbReference type="NCBI Taxonomy" id="2681879"/>
    <lineage>
        <taxon>Bacteria</taxon>
        <taxon>Pseudomonadati</taxon>
        <taxon>Planctomycetota</taxon>
        <taxon>Planctomycetia</taxon>
        <taxon>Planctomycetales</taxon>
        <taxon>Planctomycetaceae</taxon>
        <taxon>Alienimonas</taxon>
    </lineage>
</organism>
<keyword evidence="2" id="KW-1185">Reference proteome</keyword>
<name>A0ABX1VI41_9PLAN</name>
<evidence type="ECO:0000313" key="2">
    <source>
        <dbReference type="Proteomes" id="UP000609651"/>
    </source>
</evidence>
<protein>
    <submittedName>
        <fullName evidence="1">Uncharacterized protein</fullName>
    </submittedName>
</protein>
<dbReference type="EMBL" id="WTPX01000163">
    <property type="protein sequence ID" value="NNJ27525.1"/>
    <property type="molecule type" value="Genomic_DNA"/>
</dbReference>